<name>A0A401RPL3_CHIPU</name>
<evidence type="ECO:0000256" key="2">
    <source>
        <dbReference type="ARBA" id="ARBA00006047"/>
    </source>
</evidence>
<keyword evidence="5" id="KW-0808">Transferase</keyword>
<evidence type="ECO:0000256" key="3">
    <source>
        <dbReference type="ARBA" id="ARBA00012591"/>
    </source>
</evidence>
<keyword evidence="13" id="KW-1185">Reference proteome</keyword>
<dbReference type="PANTHER" id="PTHR11468:SF3">
    <property type="entry name" value="GLYCOGEN PHOSPHORYLASE, LIVER FORM"/>
    <property type="match status" value="1"/>
</dbReference>
<comment type="function">
    <text evidence="9">Allosteric enzyme that catalyzes the rate-limiting step in glycogen catabolism, the phosphorolytic cleavage of glycogen to produce glucose-1-phosphate, and plays a central role in maintaining cellular and organismal glucose homeostasis.</text>
</comment>
<keyword evidence="6" id="KW-0663">Pyridoxal phosphate</keyword>
<reference evidence="12 13" key="1">
    <citation type="journal article" date="2018" name="Nat. Ecol. Evol.">
        <title>Shark genomes provide insights into elasmobranch evolution and the origin of vertebrates.</title>
        <authorList>
            <person name="Hara Y"/>
            <person name="Yamaguchi K"/>
            <person name="Onimaru K"/>
            <person name="Kadota M"/>
            <person name="Koyanagi M"/>
            <person name="Keeley SD"/>
            <person name="Tatsumi K"/>
            <person name="Tanaka K"/>
            <person name="Motone F"/>
            <person name="Kageyama Y"/>
            <person name="Nozu R"/>
            <person name="Adachi N"/>
            <person name="Nishimura O"/>
            <person name="Nakagawa R"/>
            <person name="Tanegashima C"/>
            <person name="Kiyatake I"/>
            <person name="Matsumoto R"/>
            <person name="Murakumo K"/>
            <person name="Nishida K"/>
            <person name="Terakita A"/>
            <person name="Kuratani S"/>
            <person name="Sato K"/>
            <person name="Hyodo S Kuraku.S."/>
        </authorList>
    </citation>
    <scope>NUCLEOTIDE SEQUENCE [LARGE SCALE GENOMIC DNA]</scope>
</reference>
<evidence type="ECO:0000256" key="10">
    <source>
        <dbReference type="ARBA" id="ARBA00040678"/>
    </source>
</evidence>
<comment type="similarity">
    <text evidence="2">Belongs to the glycogen phosphorylase family.</text>
</comment>
<dbReference type="GO" id="GO:0030170">
    <property type="term" value="F:pyridoxal phosphate binding"/>
    <property type="evidence" value="ECO:0007669"/>
    <property type="project" value="TreeGrafter"/>
</dbReference>
<evidence type="ECO:0000313" key="13">
    <source>
        <dbReference type="Proteomes" id="UP000287033"/>
    </source>
</evidence>
<comment type="caution">
    <text evidence="12">The sequence shown here is derived from an EMBL/GenBank/DDBJ whole genome shotgun (WGS) entry which is preliminary data.</text>
</comment>
<keyword evidence="4" id="KW-0328">Glycosyltransferase</keyword>
<organism evidence="12 13">
    <name type="scientific">Chiloscyllium punctatum</name>
    <name type="common">Brownbanded bambooshark</name>
    <name type="synonym">Hemiscyllium punctatum</name>
    <dbReference type="NCBI Taxonomy" id="137246"/>
    <lineage>
        <taxon>Eukaryota</taxon>
        <taxon>Metazoa</taxon>
        <taxon>Chordata</taxon>
        <taxon>Craniata</taxon>
        <taxon>Vertebrata</taxon>
        <taxon>Chondrichthyes</taxon>
        <taxon>Elasmobranchii</taxon>
        <taxon>Galeomorphii</taxon>
        <taxon>Galeoidea</taxon>
        <taxon>Orectolobiformes</taxon>
        <taxon>Hemiscylliidae</taxon>
        <taxon>Chiloscyllium</taxon>
    </lineage>
</organism>
<comment type="catalytic activity">
    <reaction evidence="8">
        <text>[(1-&gt;4)-alpha-D-glucosyl](n) + phosphate = [(1-&gt;4)-alpha-D-glucosyl](n-1) + alpha-D-glucose 1-phosphate</text>
        <dbReference type="Rhea" id="RHEA:41732"/>
        <dbReference type="Rhea" id="RHEA-COMP:9584"/>
        <dbReference type="Rhea" id="RHEA-COMP:9586"/>
        <dbReference type="ChEBI" id="CHEBI:15444"/>
        <dbReference type="ChEBI" id="CHEBI:43474"/>
        <dbReference type="ChEBI" id="CHEBI:58601"/>
        <dbReference type="EC" id="2.4.1.1"/>
    </reaction>
    <physiologicalReaction direction="left-to-right" evidence="8">
        <dbReference type="Rhea" id="RHEA:41733"/>
    </physiologicalReaction>
</comment>
<dbReference type="OrthoDB" id="9215500at2759"/>
<proteinExistence type="inferred from homology"/>
<gene>
    <name evidence="12" type="ORF">chiPu_0021278</name>
</gene>
<evidence type="ECO:0000256" key="1">
    <source>
        <dbReference type="ARBA" id="ARBA00001933"/>
    </source>
</evidence>
<dbReference type="EMBL" id="BEZZ01003637">
    <property type="protein sequence ID" value="GCC20131.1"/>
    <property type="molecule type" value="Genomic_DNA"/>
</dbReference>
<dbReference type="AlphaFoldDB" id="A0A401RPL3"/>
<sequence length="203" mass="23083">MSRPQSDAERRKQISVRGLAGVENVAELKRNFNRHLHFTLVKDRNVATSRDYYQALAHTVRDHLVGRWIRTQQYYYEKDPKRIYYLSLEFYMGRTLQNTMVNLGLQNACDEAIYQLGLDMEELEEIEEDAGLGNGGLGRLAGEQLRHPPPHLHLALQLLSIPPFSWAPRSLVAPLMQIARGSGFLYNDNSSSPVLIAPPQGLL</sequence>
<comment type="cofactor">
    <cofactor evidence="1">
        <name>pyridoxal 5'-phosphate</name>
        <dbReference type="ChEBI" id="CHEBI:597326"/>
    </cofactor>
</comment>
<evidence type="ECO:0000256" key="4">
    <source>
        <dbReference type="ARBA" id="ARBA00022676"/>
    </source>
</evidence>
<accession>A0A401RPL3</accession>
<evidence type="ECO:0000256" key="5">
    <source>
        <dbReference type="ARBA" id="ARBA00022679"/>
    </source>
</evidence>
<dbReference type="EC" id="2.4.1.1" evidence="3"/>
<evidence type="ECO:0000256" key="7">
    <source>
        <dbReference type="ARBA" id="ARBA00023277"/>
    </source>
</evidence>
<evidence type="ECO:0000256" key="6">
    <source>
        <dbReference type="ARBA" id="ARBA00022898"/>
    </source>
</evidence>
<comment type="subunit">
    <text evidence="11">Homodimer; enzymatically active. Interacts with PPP1R3B; recruits the phosphatase PP1 which dephosphorylates and inactivates PYGL/glycogen phosphorylase.</text>
</comment>
<dbReference type="PANTHER" id="PTHR11468">
    <property type="entry name" value="GLYCOGEN PHOSPHORYLASE"/>
    <property type="match status" value="1"/>
</dbReference>
<dbReference type="GO" id="GO:0008184">
    <property type="term" value="F:glycogen phosphorylase activity"/>
    <property type="evidence" value="ECO:0007669"/>
    <property type="project" value="InterPro"/>
</dbReference>
<dbReference type="FunFam" id="3.40.50.2000:FF:000153">
    <property type="entry name" value="Alpha-1,4 glucan phosphorylase"/>
    <property type="match status" value="1"/>
</dbReference>
<keyword evidence="7" id="KW-0119">Carbohydrate metabolism</keyword>
<protein>
    <recommendedName>
        <fullName evidence="10">Glycogen phosphorylase, liver form</fullName>
        <ecNumber evidence="3">2.4.1.1</ecNumber>
    </recommendedName>
</protein>
<dbReference type="Gene3D" id="3.40.50.2000">
    <property type="entry name" value="Glycogen Phosphorylase B"/>
    <property type="match status" value="1"/>
</dbReference>
<dbReference type="SUPFAM" id="SSF53756">
    <property type="entry name" value="UDP-Glycosyltransferase/glycogen phosphorylase"/>
    <property type="match status" value="1"/>
</dbReference>
<evidence type="ECO:0000256" key="9">
    <source>
        <dbReference type="ARBA" id="ARBA00037413"/>
    </source>
</evidence>
<dbReference type="OMA" id="AMYQVSE"/>
<dbReference type="Proteomes" id="UP000287033">
    <property type="component" value="Unassembled WGS sequence"/>
</dbReference>
<dbReference type="GO" id="GO:0005980">
    <property type="term" value="P:glycogen catabolic process"/>
    <property type="evidence" value="ECO:0007669"/>
    <property type="project" value="TreeGrafter"/>
</dbReference>
<evidence type="ECO:0000256" key="8">
    <source>
        <dbReference type="ARBA" id="ARBA00036074"/>
    </source>
</evidence>
<evidence type="ECO:0000313" key="12">
    <source>
        <dbReference type="EMBL" id="GCC20131.1"/>
    </source>
</evidence>
<dbReference type="InterPro" id="IPR000811">
    <property type="entry name" value="Glyco_trans_35"/>
</dbReference>
<dbReference type="GO" id="GO:0005737">
    <property type="term" value="C:cytoplasm"/>
    <property type="evidence" value="ECO:0007669"/>
    <property type="project" value="TreeGrafter"/>
</dbReference>
<dbReference type="STRING" id="137246.A0A401RPL3"/>
<evidence type="ECO:0000256" key="11">
    <source>
        <dbReference type="ARBA" id="ARBA00046783"/>
    </source>
</evidence>